<evidence type="ECO:0000313" key="2">
    <source>
        <dbReference type="EMBL" id="KAB2814271.1"/>
    </source>
</evidence>
<reference evidence="2 3" key="1">
    <citation type="submission" date="2019-09" db="EMBL/GenBank/DDBJ databases">
        <title>Genomes of family Cryomorphaceae.</title>
        <authorList>
            <person name="Bowman J.P."/>
        </authorList>
    </citation>
    <scope>NUCLEOTIDE SEQUENCE [LARGE SCALE GENOMIC DNA]</scope>
    <source>
        <strain evidence="2 3">LMG 25704</strain>
    </source>
</reference>
<dbReference type="SUPFAM" id="SSF50630">
    <property type="entry name" value="Acid proteases"/>
    <property type="match status" value="1"/>
</dbReference>
<evidence type="ECO:0000259" key="1">
    <source>
        <dbReference type="Pfam" id="PF05618"/>
    </source>
</evidence>
<sequence length="152" mass="17524">MAPKSKVTIGRVDVLSLPEFDLDALECKIDTGAALSAIHCHSVKVVEKDGEEELWFKLLDKKHPQYQGQYYKTKHFRERNVRNSFGQEQKRFSFITKTQMMGKTYTCEFTLADREKMKYPVLVGRNLLRQGFVVDVAKSNISLKESSKKSTK</sequence>
<dbReference type="OrthoDB" id="9782977at2"/>
<keyword evidence="3" id="KW-1185">Reference proteome</keyword>
<dbReference type="Pfam" id="PF05618">
    <property type="entry name" value="Zn_protease"/>
    <property type="match status" value="1"/>
</dbReference>
<dbReference type="InterPro" id="IPR008503">
    <property type="entry name" value="Asp_endopeptidase"/>
</dbReference>
<organism evidence="2 3">
    <name type="scientific">Phaeocystidibacter luteus</name>
    <dbReference type="NCBI Taxonomy" id="911197"/>
    <lineage>
        <taxon>Bacteria</taxon>
        <taxon>Pseudomonadati</taxon>
        <taxon>Bacteroidota</taxon>
        <taxon>Flavobacteriia</taxon>
        <taxon>Flavobacteriales</taxon>
        <taxon>Phaeocystidibacteraceae</taxon>
        <taxon>Phaeocystidibacter</taxon>
    </lineage>
</organism>
<dbReference type="Proteomes" id="UP000468650">
    <property type="component" value="Unassembled WGS sequence"/>
</dbReference>
<dbReference type="Gene3D" id="2.40.70.10">
    <property type="entry name" value="Acid Proteases"/>
    <property type="match status" value="1"/>
</dbReference>
<dbReference type="PANTHER" id="PTHR38037">
    <property type="entry name" value="ZN_PROTEASE DOMAIN-CONTAINING PROTEIN"/>
    <property type="match status" value="1"/>
</dbReference>
<name>A0A6N6RK34_9FLAO</name>
<gene>
    <name evidence="2" type="ORF">F8C67_00645</name>
</gene>
<evidence type="ECO:0000313" key="3">
    <source>
        <dbReference type="Proteomes" id="UP000468650"/>
    </source>
</evidence>
<dbReference type="InterPro" id="IPR021109">
    <property type="entry name" value="Peptidase_aspartic_dom_sf"/>
</dbReference>
<dbReference type="PANTHER" id="PTHR38037:SF2">
    <property type="entry name" value="ATP-DEPENDENT ZINC PROTEASE DOMAIN-CONTAINING PROTEIN-RELATED"/>
    <property type="match status" value="1"/>
</dbReference>
<dbReference type="RefSeq" id="WP_151665852.1">
    <property type="nucleotide sequence ID" value="NZ_WBVO01000001.1"/>
</dbReference>
<comment type="caution">
    <text evidence="2">The sequence shown here is derived from an EMBL/GenBank/DDBJ whole genome shotgun (WGS) entry which is preliminary data.</text>
</comment>
<dbReference type="EMBL" id="WBVO01000001">
    <property type="protein sequence ID" value="KAB2814271.1"/>
    <property type="molecule type" value="Genomic_DNA"/>
</dbReference>
<dbReference type="AlphaFoldDB" id="A0A6N6RK34"/>
<feature type="domain" description="Retropepsin-like aspartic endopeptidase" evidence="1">
    <location>
        <begin position="10"/>
        <end position="144"/>
    </location>
</feature>
<proteinExistence type="predicted"/>
<protein>
    <submittedName>
        <fullName evidence="2">Peptidase</fullName>
    </submittedName>
</protein>
<accession>A0A6N6RK34</accession>